<protein>
    <submittedName>
        <fullName evidence="1">Uncharacterized protein</fullName>
    </submittedName>
</protein>
<dbReference type="RefSeq" id="WP_169684858.1">
    <property type="nucleotide sequence ID" value="NZ_JABBNU010000013.1"/>
</dbReference>
<evidence type="ECO:0000313" key="2">
    <source>
        <dbReference type="Proteomes" id="UP000559010"/>
    </source>
</evidence>
<name>A0A848J434_9BACT</name>
<dbReference type="Proteomes" id="UP000559010">
    <property type="component" value="Unassembled WGS sequence"/>
</dbReference>
<accession>A0A848J434</accession>
<gene>
    <name evidence="1" type="ORF">HH304_18925</name>
</gene>
<dbReference type="EMBL" id="JABBNU010000013">
    <property type="protein sequence ID" value="NMM50491.1"/>
    <property type="molecule type" value="Genomic_DNA"/>
</dbReference>
<comment type="caution">
    <text evidence="1">The sequence shown here is derived from an EMBL/GenBank/DDBJ whole genome shotgun (WGS) entry which is preliminary data.</text>
</comment>
<dbReference type="AlphaFoldDB" id="A0A848J434"/>
<evidence type="ECO:0000313" key="1">
    <source>
        <dbReference type="EMBL" id="NMM50491.1"/>
    </source>
</evidence>
<keyword evidence="2" id="KW-1185">Reference proteome</keyword>
<reference evidence="1 2" key="1">
    <citation type="submission" date="2020-04" db="EMBL/GenBank/DDBJ databases">
        <title>Flammeovirgaceae bacterium KN852 isolated from deep sea.</title>
        <authorList>
            <person name="Zhang D.-C."/>
        </authorList>
    </citation>
    <scope>NUCLEOTIDE SEQUENCE [LARGE SCALE GENOMIC DNA]</scope>
    <source>
        <strain evidence="1 2">KN852</strain>
    </source>
</reference>
<proteinExistence type="predicted"/>
<sequence>MKERLDQYELLSLKYSQLLSNDEIPELEKRNIRQELAMIDRFKDDLKWKELTGDEKQQKRILSLQKMKRWDSESGGKQKSLVYCENVIDLYDQVIRAIAELENGDKLKNPSLLRIYSILVIERDLINEKSGFDQMVHMDYYVFKNVMGTSQEANFKELKDSFNKMYFSWENRPYKEVSL</sequence>
<organism evidence="1 2">
    <name type="scientific">Marinigracilibium pacificum</name>
    <dbReference type="NCBI Taxonomy" id="2729599"/>
    <lineage>
        <taxon>Bacteria</taxon>
        <taxon>Pseudomonadati</taxon>
        <taxon>Bacteroidota</taxon>
        <taxon>Cytophagia</taxon>
        <taxon>Cytophagales</taxon>
        <taxon>Flammeovirgaceae</taxon>
        <taxon>Marinigracilibium</taxon>
    </lineage>
</organism>